<dbReference type="EMBL" id="HBUF01269542">
    <property type="protein sequence ID" value="CAG6684860.1"/>
    <property type="molecule type" value="Transcribed_RNA"/>
</dbReference>
<evidence type="ECO:0000256" key="1">
    <source>
        <dbReference type="SAM" id="Phobius"/>
    </source>
</evidence>
<keyword evidence="1" id="KW-0812">Transmembrane</keyword>
<feature type="transmembrane region" description="Helical" evidence="1">
    <location>
        <begin position="69"/>
        <end position="89"/>
    </location>
</feature>
<keyword evidence="1" id="KW-0472">Membrane</keyword>
<accession>A0A8D8TA71</accession>
<dbReference type="EMBL" id="HBUF01269543">
    <property type="protein sequence ID" value="CAG6684861.1"/>
    <property type="molecule type" value="Transcribed_RNA"/>
</dbReference>
<name>A0A8D8TA71_9HEMI</name>
<organism evidence="2">
    <name type="scientific">Cacopsylla melanoneura</name>
    <dbReference type="NCBI Taxonomy" id="428564"/>
    <lineage>
        <taxon>Eukaryota</taxon>
        <taxon>Metazoa</taxon>
        <taxon>Ecdysozoa</taxon>
        <taxon>Arthropoda</taxon>
        <taxon>Hexapoda</taxon>
        <taxon>Insecta</taxon>
        <taxon>Pterygota</taxon>
        <taxon>Neoptera</taxon>
        <taxon>Paraneoptera</taxon>
        <taxon>Hemiptera</taxon>
        <taxon>Sternorrhyncha</taxon>
        <taxon>Psylloidea</taxon>
        <taxon>Psyllidae</taxon>
        <taxon>Psyllinae</taxon>
        <taxon>Cacopsylla</taxon>
    </lineage>
</organism>
<keyword evidence="1" id="KW-1133">Transmembrane helix</keyword>
<proteinExistence type="predicted"/>
<dbReference type="AlphaFoldDB" id="A0A8D8TA71"/>
<reference evidence="2" key="1">
    <citation type="submission" date="2021-05" db="EMBL/GenBank/DDBJ databases">
        <authorList>
            <person name="Alioto T."/>
            <person name="Alioto T."/>
            <person name="Gomez Garrido J."/>
        </authorList>
    </citation>
    <scope>NUCLEOTIDE SEQUENCE</scope>
</reference>
<evidence type="ECO:0000313" key="2">
    <source>
        <dbReference type="EMBL" id="CAG6684861.1"/>
    </source>
</evidence>
<protein>
    <submittedName>
        <fullName evidence="2">Uncharacterized protein</fullName>
    </submittedName>
</protein>
<sequence>MLVFRVCIKITVTICRYTRGTAIECGTTYGVSAGGALRKHLCPFALFRISNSQPDGKNYFTFLPLPFPLYLYPYIFFSILIISTFLHAYHHSYSFLLFYYLSPNPNQAVLTVKKI</sequence>